<dbReference type="EMBL" id="JBHULS010000001">
    <property type="protein sequence ID" value="MFD2550393.1"/>
    <property type="molecule type" value="Genomic_DNA"/>
</dbReference>
<gene>
    <name evidence="1" type="ORF">ACFSQP_01065</name>
</gene>
<evidence type="ECO:0000313" key="2">
    <source>
        <dbReference type="Proteomes" id="UP001597472"/>
    </source>
</evidence>
<name>A0ABW5KPW8_9FLAO</name>
<comment type="caution">
    <text evidence="1">The sequence shown here is derived from an EMBL/GenBank/DDBJ whole genome shotgun (WGS) entry which is preliminary data.</text>
</comment>
<dbReference type="RefSeq" id="WP_376891146.1">
    <property type="nucleotide sequence ID" value="NZ_JBHULS010000001.1"/>
</dbReference>
<evidence type="ECO:0000313" key="1">
    <source>
        <dbReference type="EMBL" id="MFD2550393.1"/>
    </source>
</evidence>
<accession>A0ABW5KPW8</accession>
<reference evidence="2" key="1">
    <citation type="journal article" date="2019" name="Int. J. Syst. Evol. Microbiol.">
        <title>The Global Catalogue of Microorganisms (GCM) 10K type strain sequencing project: providing services to taxonomists for standard genome sequencing and annotation.</title>
        <authorList>
            <consortium name="The Broad Institute Genomics Platform"/>
            <consortium name="The Broad Institute Genome Sequencing Center for Infectious Disease"/>
            <person name="Wu L."/>
            <person name="Ma J."/>
        </authorList>
    </citation>
    <scope>NUCLEOTIDE SEQUENCE [LARGE SCALE GENOMIC DNA]</scope>
    <source>
        <strain evidence="2">KCTC 42587</strain>
    </source>
</reference>
<protein>
    <submittedName>
        <fullName evidence="1">Uncharacterized protein</fullName>
    </submittedName>
</protein>
<proteinExistence type="predicted"/>
<organism evidence="1 2">
    <name type="scientific">Bizionia sediminis</name>
    <dbReference type="NCBI Taxonomy" id="1737064"/>
    <lineage>
        <taxon>Bacteria</taxon>
        <taxon>Pseudomonadati</taxon>
        <taxon>Bacteroidota</taxon>
        <taxon>Flavobacteriia</taxon>
        <taxon>Flavobacteriales</taxon>
        <taxon>Flavobacteriaceae</taxon>
        <taxon>Bizionia</taxon>
    </lineage>
</organism>
<sequence>MDFDFIADVNQYIKSLNYYKEALNVKLIAELAQKKQRNKRSDYLGFSYFKNEQKIRLEMNNTIDLRLYDSLLLNNLEFQNYKF</sequence>
<keyword evidence="2" id="KW-1185">Reference proteome</keyword>
<dbReference type="Proteomes" id="UP001597472">
    <property type="component" value="Unassembled WGS sequence"/>
</dbReference>